<keyword evidence="5" id="KW-1185">Reference proteome</keyword>
<feature type="transmembrane region" description="Helical" evidence="1">
    <location>
        <begin position="13"/>
        <end position="36"/>
    </location>
</feature>
<dbReference type="EMBL" id="UFSB01000001">
    <property type="protein sequence ID" value="SUU36805.1"/>
    <property type="molecule type" value="Genomic_DNA"/>
</dbReference>
<sequence>MDILQDTNNILSFILQSISSKFLFWILLIGSVYVLLKSYDKNWTRLSWLTATISFYIGVIVPILNWKSGAYKCIVQGEKTNRGGLDFCREGMYAWYGENLWQWIFGIAIFLIFIGYFYIDRDKY</sequence>
<dbReference type="Proteomes" id="UP000254507">
    <property type="component" value="Unassembled WGS sequence"/>
</dbReference>
<accession>A0A263HBK5</accession>
<dbReference type="Proteomes" id="UP000215738">
    <property type="component" value="Unassembled WGS sequence"/>
</dbReference>
<organism evidence="4 6">
    <name type="scientific">Actinobacillus seminis</name>
    <dbReference type="NCBI Taxonomy" id="722"/>
    <lineage>
        <taxon>Bacteria</taxon>
        <taxon>Pseudomonadati</taxon>
        <taxon>Pseudomonadota</taxon>
        <taxon>Gammaproteobacteria</taxon>
        <taxon>Pasteurellales</taxon>
        <taxon>Pasteurellaceae</taxon>
        <taxon>Actinobacillus</taxon>
    </lineage>
</organism>
<evidence type="ECO:0000313" key="3">
    <source>
        <dbReference type="EMBL" id="SUU36778.1"/>
    </source>
</evidence>
<feature type="transmembrane region" description="Helical" evidence="1">
    <location>
        <begin position="48"/>
        <end position="66"/>
    </location>
</feature>
<name>A0A263HBK5_9PAST</name>
<evidence type="ECO:0000313" key="5">
    <source>
        <dbReference type="Proteomes" id="UP000215738"/>
    </source>
</evidence>
<evidence type="ECO:0000313" key="2">
    <source>
        <dbReference type="EMBL" id="OZN24843.1"/>
    </source>
</evidence>
<keyword evidence="1" id="KW-0472">Membrane</keyword>
<proteinExistence type="predicted"/>
<feature type="transmembrane region" description="Helical" evidence="1">
    <location>
        <begin position="100"/>
        <end position="119"/>
    </location>
</feature>
<dbReference type="RefSeq" id="WP_094946297.1">
    <property type="nucleotide sequence ID" value="NZ_NLFK01000005.1"/>
</dbReference>
<reference evidence="4 6" key="2">
    <citation type="submission" date="2018-06" db="EMBL/GenBank/DDBJ databases">
        <authorList>
            <consortium name="Pathogen Informatics"/>
            <person name="Doyle S."/>
        </authorList>
    </citation>
    <scope>NUCLEOTIDE SEQUENCE [LARGE SCALE GENOMIC DNA]</scope>
    <source>
        <strain evidence="4 6">NCTC10851</strain>
    </source>
</reference>
<dbReference type="EMBL" id="NLFK01000005">
    <property type="protein sequence ID" value="OZN24843.1"/>
    <property type="molecule type" value="Genomic_DNA"/>
</dbReference>
<gene>
    <name evidence="2" type="ORF">CFY87_05765</name>
    <name evidence="3" type="ORF">NCTC10851_01341</name>
    <name evidence="4" type="ORF">NCTC10851_01350</name>
</gene>
<keyword evidence="1" id="KW-1133">Transmembrane helix</keyword>
<dbReference type="AlphaFoldDB" id="A0A263HBK5"/>
<evidence type="ECO:0000313" key="6">
    <source>
        <dbReference type="Proteomes" id="UP000254507"/>
    </source>
</evidence>
<dbReference type="EMBL" id="UFSB01000001">
    <property type="protein sequence ID" value="SUU36778.1"/>
    <property type="molecule type" value="Genomic_DNA"/>
</dbReference>
<evidence type="ECO:0000313" key="4">
    <source>
        <dbReference type="EMBL" id="SUU36805.1"/>
    </source>
</evidence>
<keyword evidence="1" id="KW-0812">Transmembrane</keyword>
<dbReference type="OrthoDB" id="9881997at2"/>
<evidence type="ECO:0000256" key="1">
    <source>
        <dbReference type="SAM" id="Phobius"/>
    </source>
</evidence>
<reference evidence="2 5" key="1">
    <citation type="submission" date="2017-07" db="EMBL/GenBank/DDBJ databases">
        <title>Virulence factors identified in Actinobacillus seminis.</title>
        <authorList>
            <person name="Negrete-Abascal E."/>
            <person name="Vaca-Pacheco S."/>
            <person name="Montes-Garcia F."/>
            <person name="Leyto-Gil A.M."/>
            <person name="Fragoso-Garcia E."/>
            <person name="Carvente-Garcia R."/>
            <person name="Perez-Agueros S."/>
            <person name="Castelan-Sanchez H.G."/>
            <person name="Garcia-Molina A."/>
            <person name="Villamar T.E."/>
            <person name="Vazquez-Cruz C."/>
        </authorList>
    </citation>
    <scope>NUCLEOTIDE SEQUENCE [LARGE SCALE GENOMIC DNA]</scope>
    <source>
        <strain evidence="2 5">ATCC 15768</strain>
    </source>
</reference>
<protein>
    <submittedName>
        <fullName evidence="4">Uncharacterized protein</fullName>
    </submittedName>
</protein>